<reference evidence="2" key="1">
    <citation type="submission" date="2023-07" db="EMBL/GenBank/DDBJ databases">
        <title>Bifidobacterium aquikefiriaerophilum sp. nov. and Bifidobacterium eccum sp. nov., isolated from water kefir.</title>
        <authorList>
            <person name="Breselge S."/>
            <person name="Bellassi P."/>
            <person name="Barcenilla C."/>
            <person name="Alvarez-Ordonez A."/>
            <person name="Morelli L."/>
            <person name="Cotter P.D."/>
        </authorList>
    </citation>
    <scope>NUCLEOTIDE SEQUENCE</scope>
    <source>
        <strain evidence="2">WK041_4_12</strain>
    </source>
</reference>
<dbReference type="KEGG" id="baqk:QN215_06510"/>
<dbReference type="EMBL" id="CP129674">
    <property type="protein sequence ID" value="XDS43930.1"/>
    <property type="molecule type" value="Genomic_DNA"/>
</dbReference>
<sequence>MKVSADFASEFHFALVTLSDVALRTYAGTSSLDLFLIFVTASTVNAATTFHFYSTARAMLEQQKPDDERAPLALNQICPFLLYSKRNTCIRLYDFIS</sequence>
<keyword evidence="1" id="KW-0472">Membrane</keyword>
<evidence type="ECO:0000256" key="1">
    <source>
        <dbReference type="SAM" id="Phobius"/>
    </source>
</evidence>
<gene>
    <name evidence="2" type="ORF">QN215_06510</name>
</gene>
<keyword evidence="1" id="KW-0812">Transmembrane</keyword>
<proteinExistence type="predicted"/>
<feature type="transmembrane region" description="Helical" evidence="1">
    <location>
        <begin position="34"/>
        <end position="54"/>
    </location>
</feature>
<evidence type="ECO:0000313" key="2">
    <source>
        <dbReference type="EMBL" id="XDS43930.1"/>
    </source>
</evidence>
<dbReference type="AlphaFoldDB" id="A0AB39U4N3"/>
<dbReference type="RefSeq" id="WP_369343525.1">
    <property type="nucleotide sequence ID" value="NZ_CP129674.1"/>
</dbReference>
<keyword evidence="1" id="KW-1133">Transmembrane helix</keyword>
<accession>A0AB39U4N3</accession>
<name>A0AB39U4N3_9BIFI</name>
<protein>
    <submittedName>
        <fullName evidence="2">Uncharacterized protein</fullName>
    </submittedName>
</protein>
<organism evidence="2">
    <name type="scientific">Bifidobacterium aquikefiricola</name>
    <dbReference type="NCBI Taxonomy" id="3059038"/>
    <lineage>
        <taxon>Bacteria</taxon>
        <taxon>Bacillati</taxon>
        <taxon>Actinomycetota</taxon>
        <taxon>Actinomycetes</taxon>
        <taxon>Bifidobacteriales</taxon>
        <taxon>Bifidobacteriaceae</taxon>
        <taxon>Bifidobacterium</taxon>
    </lineage>
</organism>